<comment type="caution">
    <text evidence="1">The sequence shown here is derived from an EMBL/GenBank/DDBJ whole genome shotgun (WGS) entry which is preliminary data.</text>
</comment>
<gene>
    <name evidence="1" type="ORF">BACPEC_00706</name>
</gene>
<dbReference type="HOGENOM" id="CLU_3212589_0_0_9"/>
<reference evidence="1 2" key="1">
    <citation type="submission" date="2008-11" db="EMBL/GenBank/DDBJ databases">
        <title>Draft genome sequence of Bacteroides pectinophilus (ATCC 43243).</title>
        <authorList>
            <person name="Sudarsanam P."/>
            <person name="Ley R."/>
            <person name="Guruge J."/>
            <person name="Turnbaugh P.J."/>
            <person name="Mahowald M."/>
            <person name="Liep D."/>
            <person name="Gordon J."/>
        </authorList>
    </citation>
    <scope>NUCLEOTIDE SEQUENCE [LARGE SCALE GENOMIC DNA]</scope>
    <source>
        <strain evidence="1 2">ATCC 43243</strain>
    </source>
</reference>
<dbReference type="AlphaFoldDB" id="B7APV0"/>
<evidence type="ECO:0000313" key="2">
    <source>
        <dbReference type="Proteomes" id="UP000003136"/>
    </source>
</evidence>
<name>B7APV0_9FIRM</name>
<sequence>MTNKISCDTIRHHADESCMVPFSEHIGGSVIIIRAALRCCVMGD</sequence>
<protein>
    <submittedName>
        <fullName evidence="1">Uncharacterized protein</fullName>
    </submittedName>
</protein>
<proteinExistence type="predicted"/>
<dbReference type="EMBL" id="ABVQ01000035">
    <property type="protein sequence ID" value="EEC57722.1"/>
    <property type="molecule type" value="Genomic_DNA"/>
</dbReference>
<organism evidence="1 2">
    <name type="scientific">[Bacteroides] pectinophilus ATCC 43243</name>
    <dbReference type="NCBI Taxonomy" id="483218"/>
    <lineage>
        <taxon>Bacteria</taxon>
        <taxon>Bacillati</taxon>
        <taxon>Bacillota</taxon>
        <taxon>Clostridia</taxon>
        <taxon>Eubacteriales</taxon>
    </lineage>
</organism>
<dbReference type="STRING" id="483218.BACPEC_00706"/>
<accession>B7APV0</accession>
<keyword evidence="2" id="KW-1185">Reference proteome</keyword>
<reference evidence="1 2" key="2">
    <citation type="submission" date="2008-11" db="EMBL/GenBank/DDBJ databases">
        <authorList>
            <person name="Fulton L."/>
            <person name="Clifton S."/>
            <person name="Fulton B."/>
            <person name="Xu J."/>
            <person name="Minx P."/>
            <person name="Pepin K.H."/>
            <person name="Johnson M."/>
            <person name="Bhonagiri V."/>
            <person name="Nash W.E."/>
            <person name="Mardis E.R."/>
            <person name="Wilson R.K."/>
        </authorList>
    </citation>
    <scope>NUCLEOTIDE SEQUENCE [LARGE SCALE GENOMIC DNA]</scope>
    <source>
        <strain evidence="1 2">ATCC 43243</strain>
    </source>
</reference>
<dbReference type="Proteomes" id="UP000003136">
    <property type="component" value="Unassembled WGS sequence"/>
</dbReference>
<evidence type="ECO:0000313" key="1">
    <source>
        <dbReference type="EMBL" id="EEC57722.1"/>
    </source>
</evidence>